<dbReference type="GO" id="GO:0008473">
    <property type="term" value="F:ornithine cyclodeaminase activity"/>
    <property type="evidence" value="ECO:0007669"/>
    <property type="project" value="UniProtKB-EC"/>
</dbReference>
<dbReference type="InterPro" id="IPR023866">
    <property type="entry name" value="SbnB"/>
</dbReference>
<dbReference type="InterPro" id="IPR023401">
    <property type="entry name" value="ODC_N"/>
</dbReference>
<dbReference type="InterPro" id="IPR003462">
    <property type="entry name" value="ODC_Mu_crystall"/>
</dbReference>
<dbReference type="PIRSF" id="PIRSF001439">
    <property type="entry name" value="CryM"/>
    <property type="match status" value="1"/>
</dbReference>
<dbReference type="EC" id="4.3.1.12" evidence="1"/>
<sequence length="332" mass="35040">MEFTMVPGPVVHEILRQNRAPVIDLVRRTYEQHKAGETINPNSYFLRFPDKPDARIIALPAFLGGDTQLAGIKWISSFPANTAAGLPRASAVLILNDYRTGYPVACLEAATISSARTAASAAVAATALRPAGYEGTTVSVIGAGVIARNVCDYLHAAGVRPDGYLVHDLHEESGDALVGHLRRELGADASFTPDLDAALAAGTVVFTTTASVPYVHTPFKPGQVVLNISLRDISPEVICESANILDDVDHCLNANTSPHLAEQATGNRDFITGTLADVLDGTVALGGDRPVIFSPFGLGVLDIAVGAYALEQARQAGTAVAVPGFFAETRRW</sequence>
<dbReference type="InterPro" id="IPR036291">
    <property type="entry name" value="NAD(P)-bd_dom_sf"/>
</dbReference>
<protein>
    <submittedName>
        <fullName evidence="1">Ornithine cyclodeaminase</fullName>
        <ecNumber evidence="1">4.3.1.12</ecNumber>
    </submittedName>
</protein>
<dbReference type="Proteomes" id="UP000578449">
    <property type="component" value="Unassembled WGS sequence"/>
</dbReference>
<dbReference type="EMBL" id="JACHGN010000011">
    <property type="protein sequence ID" value="MBB5135514.1"/>
    <property type="molecule type" value="Genomic_DNA"/>
</dbReference>
<dbReference type="GO" id="GO:0005737">
    <property type="term" value="C:cytoplasm"/>
    <property type="evidence" value="ECO:0007669"/>
    <property type="project" value="TreeGrafter"/>
</dbReference>
<dbReference type="PANTHER" id="PTHR13812">
    <property type="entry name" value="KETIMINE REDUCTASE MU-CRYSTALLIN"/>
    <property type="match status" value="1"/>
</dbReference>
<name>A0A840P2K5_9ACTN</name>
<accession>A0A840P2K5</accession>
<dbReference type="GO" id="GO:0019290">
    <property type="term" value="P:siderophore biosynthetic process"/>
    <property type="evidence" value="ECO:0007669"/>
    <property type="project" value="InterPro"/>
</dbReference>
<keyword evidence="1" id="KW-0456">Lyase</keyword>
<dbReference type="Gene3D" id="3.40.50.720">
    <property type="entry name" value="NAD(P)-binding Rossmann-like Domain"/>
    <property type="match status" value="1"/>
</dbReference>
<dbReference type="Gene3D" id="3.30.1780.10">
    <property type="entry name" value="ornithine cyclodeaminase, domain 1"/>
    <property type="match status" value="1"/>
</dbReference>
<dbReference type="PANTHER" id="PTHR13812:SF19">
    <property type="entry name" value="KETIMINE REDUCTASE MU-CRYSTALLIN"/>
    <property type="match status" value="1"/>
</dbReference>
<reference evidence="1 2" key="1">
    <citation type="submission" date="2020-08" db="EMBL/GenBank/DDBJ databases">
        <title>Genomic Encyclopedia of Type Strains, Phase IV (KMG-IV): sequencing the most valuable type-strain genomes for metagenomic binning, comparative biology and taxonomic classification.</title>
        <authorList>
            <person name="Goeker M."/>
        </authorList>
    </citation>
    <scope>NUCLEOTIDE SEQUENCE [LARGE SCALE GENOMIC DNA]</scope>
    <source>
        <strain evidence="1 2">DSM 45615</strain>
    </source>
</reference>
<evidence type="ECO:0000313" key="2">
    <source>
        <dbReference type="Proteomes" id="UP000578449"/>
    </source>
</evidence>
<dbReference type="SUPFAM" id="SSF51735">
    <property type="entry name" value="NAD(P)-binding Rossmann-fold domains"/>
    <property type="match status" value="1"/>
</dbReference>
<dbReference type="GO" id="GO:0016639">
    <property type="term" value="F:oxidoreductase activity, acting on the CH-NH2 group of donors, NAD or NADP as acceptor"/>
    <property type="evidence" value="ECO:0007669"/>
    <property type="project" value="InterPro"/>
</dbReference>
<keyword evidence="2" id="KW-1185">Reference proteome</keyword>
<comment type="caution">
    <text evidence="1">The sequence shown here is derived from an EMBL/GenBank/DDBJ whole genome shotgun (WGS) entry which is preliminary data.</text>
</comment>
<dbReference type="Pfam" id="PF02423">
    <property type="entry name" value="OCD_Mu_crystall"/>
    <property type="match status" value="1"/>
</dbReference>
<dbReference type="AlphaFoldDB" id="A0A840P2K5"/>
<evidence type="ECO:0000313" key="1">
    <source>
        <dbReference type="EMBL" id="MBB5135514.1"/>
    </source>
</evidence>
<gene>
    <name evidence="1" type="ORF">HNP84_005258</name>
</gene>
<proteinExistence type="predicted"/>
<dbReference type="RefSeq" id="WP_185052458.1">
    <property type="nucleotide sequence ID" value="NZ_BAABIX010000002.1"/>
</dbReference>
<dbReference type="NCBIfam" id="TIGR03944">
    <property type="entry name" value="dehyd_SbnB_fam"/>
    <property type="match status" value="1"/>
</dbReference>
<organism evidence="1 2">
    <name type="scientific">Thermocatellispora tengchongensis</name>
    <dbReference type="NCBI Taxonomy" id="1073253"/>
    <lineage>
        <taxon>Bacteria</taxon>
        <taxon>Bacillati</taxon>
        <taxon>Actinomycetota</taxon>
        <taxon>Actinomycetes</taxon>
        <taxon>Streptosporangiales</taxon>
        <taxon>Streptosporangiaceae</taxon>
        <taxon>Thermocatellispora</taxon>
    </lineage>
</organism>